<dbReference type="InterPro" id="IPR002035">
    <property type="entry name" value="VWF_A"/>
</dbReference>
<evidence type="ECO:0000259" key="1">
    <source>
        <dbReference type="PROSITE" id="PS50234"/>
    </source>
</evidence>
<dbReference type="Proteomes" id="UP001152320">
    <property type="component" value="Chromosome 12"/>
</dbReference>
<dbReference type="InterPro" id="IPR051266">
    <property type="entry name" value="CLCR"/>
</dbReference>
<proteinExistence type="predicted"/>
<keyword evidence="3" id="KW-1185">Reference proteome</keyword>
<dbReference type="SUPFAM" id="SSF53300">
    <property type="entry name" value="vWA-like"/>
    <property type="match status" value="1"/>
</dbReference>
<dbReference type="Gene3D" id="3.40.50.410">
    <property type="entry name" value="von Willebrand factor, type A domain"/>
    <property type="match status" value="1"/>
</dbReference>
<gene>
    <name evidence="2" type="ORF">HOLleu_24814</name>
</gene>
<organism evidence="2 3">
    <name type="scientific">Holothuria leucospilota</name>
    <name type="common">Black long sea cucumber</name>
    <name type="synonym">Mertensiothuria leucospilota</name>
    <dbReference type="NCBI Taxonomy" id="206669"/>
    <lineage>
        <taxon>Eukaryota</taxon>
        <taxon>Metazoa</taxon>
        <taxon>Echinodermata</taxon>
        <taxon>Eleutherozoa</taxon>
        <taxon>Echinozoa</taxon>
        <taxon>Holothuroidea</taxon>
        <taxon>Aspidochirotacea</taxon>
        <taxon>Aspidochirotida</taxon>
        <taxon>Holothuriidae</taxon>
        <taxon>Holothuria</taxon>
    </lineage>
</organism>
<dbReference type="OrthoDB" id="10021899at2759"/>
<sequence length="369" mass="40682">MRAHSDFSTSNDTVTNRPTQFVKVRQRPSRYVLVIDTSASMTYRLRVLRQACYIFIYQVLLNGESLAIVEFNDDAAVLQELTVVTETNRLSMVLNLPFRAEKSTSVGAGVLEALRVLDRNNELQSLGGRLIVLTDGQETRTPHIADVINQTDNVLIHTIAIGDDVTEDLETLANRVGGKQFLHQDASTALFDIFSQFGVEPRGVNSEELVSRYLSDFAPKQTETITFVRDNTLRGRTVIYLGILSSSVDTTFGQRDALDVHLTSPSLVRTPAVIDTLVSMYTIRTESSEDGEWTLTISNMDIINFSIGILVLAETEERLGSLSITSTGLWATADINPPQVLPITSTGLWAAADINPPQVQTAYLTLARG</sequence>
<dbReference type="AlphaFoldDB" id="A0A9Q1BS04"/>
<name>A0A9Q1BS04_HOLLE</name>
<evidence type="ECO:0000313" key="3">
    <source>
        <dbReference type="Proteomes" id="UP001152320"/>
    </source>
</evidence>
<comment type="caution">
    <text evidence="2">The sequence shown here is derived from an EMBL/GenBank/DDBJ whole genome shotgun (WGS) entry which is preliminary data.</text>
</comment>
<dbReference type="PANTHER" id="PTHR10579:SF177">
    <property type="entry name" value="CALCIUM-ACTIVATED CHLORIDE CHANNEL REGULATOR 4-LIKE PROTEIN"/>
    <property type="match status" value="1"/>
</dbReference>
<accession>A0A9Q1BS04</accession>
<dbReference type="SMART" id="SM00327">
    <property type="entry name" value="VWA"/>
    <property type="match status" value="1"/>
</dbReference>
<protein>
    <submittedName>
        <fullName evidence="2">Calcium-activated chloride channel regulator 1</fullName>
    </submittedName>
</protein>
<dbReference type="PROSITE" id="PS50234">
    <property type="entry name" value="VWFA"/>
    <property type="match status" value="1"/>
</dbReference>
<reference evidence="2" key="1">
    <citation type="submission" date="2021-10" db="EMBL/GenBank/DDBJ databases">
        <title>Tropical sea cucumber genome reveals ecological adaptation and Cuvierian tubules defense mechanism.</title>
        <authorList>
            <person name="Chen T."/>
        </authorList>
    </citation>
    <scope>NUCLEOTIDE SEQUENCE</scope>
    <source>
        <strain evidence="2">Nanhai2018</strain>
        <tissue evidence="2">Muscle</tissue>
    </source>
</reference>
<dbReference type="CDD" id="cd00198">
    <property type="entry name" value="vWFA"/>
    <property type="match status" value="1"/>
</dbReference>
<dbReference type="EMBL" id="JAIZAY010000012">
    <property type="protein sequence ID" value="KAJ8031580.1"/>
    <property type="molecule type" value="Genomic_DNA"/>
</dbReference>
<dbReference type="Pfam" id="PF00092">
    <property type="entry name" value="VWA"/>
    <property type="match status" value="1"/>
</dbReference>
<evidence type="ECO:0000313" key="2">
    <source>
        <dbReference type="EMBL" id="KAJ8031580.1"/>
    </source>
</evidence>
<feature type="domain" description="VWFA" evidence="1">
    <location>
        <begin position="30"/>
        <end position="197"/>
    </location>
</feature>
<dbReference type="InterPro" id="IPR036465">
    <property type="entry name" value="vWFA_dom_sf"/>
</dbReference>
<dbReference type="PANTHER" id="PTHR10579">
    <property type="entry name" value="CALCIUM-ACTIVATED CHLORIDE CHANNEL REGULATOR"/>
    <property type="match status" value="1"/>
</dbReference>